<name>A0A1I3BZ47_9RHOB</name>
<dbReference type="STRING" id="34004.SAMN04488021_1268"/>
<feature type="transmembrane region" description="Helical" evidence="1">
    <location>
        <begin position="50"/>
        <end position="70"/>
    </location>
</feature>
<reference evidence="2 3" key="1">
    <citation type="submission" date="2016-10" db="EMBL/GenBank/DDBJ databases">
        <authorList>
            <person name="de Groot N.N."/>
        </authorList>
    </citation>
    <scope>NUCLEOTIDE SEQUENCE [LARGE SCALE GENOMIC DNA]</scope>
    <source>
        <strain evidence="2 3">DSM 8537</strain>
    </source>
</reference>
<accession>A0A1I3BZ47</accession>
<proteinExistence type="predicted"/>
<organism evidence="2 3">
    <name type="scientific">Paracoccus aminovorans</name>
    <dbReference type="NCBI Taxonomy" id="34004"/>
    <lineage>
        <taxon>Bacteria</taxon>
        <taxon>Pseudomonadati</taxon>
        <taxon>Pseudomonadota</taxon>
        <taxon>Alphaproteobacteria</taxon>
        <taxon>Rhodobacterales</taxon>
        <taxon>Paracoccaceae</taxon>
        <taxon>Paracoccus</taxon>
    </lineage>
</organism>
<evidence type="ECO:0000313" key="2">
    <source>
        <dbReference type="EMBL" id="SFH67574.1"/>
    </source>
</evidence>
<keyword evidence="1" id="KW-1133">Transmembrane helix</keyword>
<protein>
    <submittedName>
        <fullName evidence="2">Uncharacterized protein</fullName>
    </submittedName>
</protein>
<feature type="transmembrane region" description="Helical" evidence="1">
    <location>
        <begin position="13"/>
        <end position="38"/>
    </location>
</feature>
<dbReference type="EMBL" id="FOPU01000026">
    <property type="protein sequence ID" value="SFH67574.1"/>
    <property type="molecule type" value="Genomic_DNA"/>
</dbReference>
<keyword evidence="1" id="KW-0812">Transmembrane</keyword>
<dbReference type="AlphaFoldDB" id="A0A1I3BZ47"/>
<dbReference type="RefSeq" id="WP_074969012.1">
    <property type="nucleotide sequence ID" value="NZ_CBCRYP010000025.1"/>
</dbReference>
<evidence type="ECO:0000313" key="3">
    <source>
        <dbReference type="Proteomes" id="UP000183635"/>
    </source>
</evidence>
<keyword evidence="1" id="KW-0472">Membrane</keyword>
<keyword evidence="3" id="KW-1185">Reference proteome</keyword>
<evidence type="ECO:0000256" key="1">
    <source>
        <dbReference type="SAM" id="Phobius"/>
    </source>
</evidence>
<dbReference type="Proteomes" id="UP000183635">
    <property type="component" value="Unassembled WGS sequence"/>
</dbReference>
<gene>
    <name evidence="2" type="ORF">SAMN04488021_1268</name>
</gene>
<sequence>MRPRSEATGGYDYGWLIAVALGLLAISAGGLAMLAVAIRRQLAGRPSPGLMLGGAVLALPLLVGLALFLIG</sequence>